<accession>A0A1F4XLS0</accession>
<name>A0A1F4XLS0_9BACT</name>
<evidence type="ECO:0000256" key="1">
    <source>
        <dbReference type="SAM" id="MobiDB-lite"/>
    </source>
</evidence>
<sequence length="303" mass="32252">MKCSFCGTENAPGRTHCIACGTPLTVTENNLMANDIASGGGMSEPIAAPTSPIPEPSVSAQLIVPPTSPTPPPSSPPRVEVEYAPHEVAEMQMPTNQIRSDVPETFIGSTPEPAPPPPSSPPPSPSSAPMSPILPPGEGRPGPWLALTVLSVGIVVIIGIIYFGYQLIFGGGSPQPTITPTVVPTVTTTPTASPTPTIPAAMSPGDQQRERDIVDLQTALERYFTDKEKYPKATNYSSMLNSLISGQYLTRRIQDPLFPSQQYQYTVDPDQQAYELVVNFESSLSSLLSGGSTTYRFRSPAKN</sequence>
<feature type="compositionally biased region" description="Pro residues" evidence="1">
    <location>
        <begin position="112"/>
        <end position="126"/>
    </location>
</feature>
<keyword evidence="2" id="KW-1133">Transmembrane helix</keyword>
<gene>
    <name evidence="3" type="ORF">A2V81_01415</name>
</gene>
<feature type="region of interest" description="Disordered" evidence="1">
    <location>
        <begin position="188"/>
        <end position="208"/>
    </location>
</feature>
<keyword evidence="2" id="KW-0812">Transmembrane</keyword>
<organism evidence="3 4">
    <name type="scientific">Candidatus Abawacabacteria bacterium RBG_16_42_10</name>
    <dbReference type="NCBI Taxonomy" id="1817814"/>
    <lineage>
        <taxon>Bacteria</taxon>
        <taxon>Candidatus Abawacaibacteriota</taxon>
    </lineage>
</organism>
<feature type="region of interest" description="Disordered" evidence="1">
    <location>
        <begin position="102"/>
        <end position="135"/>
    </location>
</feature>
<dbReference type="SUPFAM" id="SSF54523">
    <property type="entry name" value="Pili subunits"/>
    <property type="match status" value="1"/>
</dbReference>
<feature type="compositionally biased region" description="Low complexity" evidence="1">
    <location>
        <begin position="188"/>
        <end position="204"/>
    </location>
</feature>
<evidence type="ECO:0000256" key="2">
    <source>
        <dbReference type="SAM" id="Phobius"/>
    </source>
</evidence>
<feature type="compositionally biased region" description="Pro residues" evidence="1">
    <location>
        <begin position="66"/>
        <end position="76"/>
    </location>
</feature>
<dbReference type="AlphaFoldDB" id="A0A1F4XLS0"/>
<proteinExistence type="predicted"/>
<comment type="caution">
    <text evidence="3">The sequence shown here is derived from an EMBL/GenBank/DDBJ whole genome shotgun (WGS) entry which is preliminary data.</text>
</comment>
<evidence type="ECO:0000313" key="4">
    <source>
        <dbReference type="Proteomes" id="UP000177614"/>
    </source>
</evidence>
<dbReference type="STRING" id="1817814.A2V81_01415"/>
<keyword evidence="2" id="KW-0472">Membrane</keyword>
<feature type="transmembrane region" description="Helical" evidence="2">
    <location>
        <begin position="144"/>
        <end position="165"/>
    </location>
</feature>
<evidence type="ECO:0008006" key="5">
    <source>
        <dbReference type="Google" id="ProtNLM"/>
    </source>
</evidence>
<dbReference type="EMBL" id="MEWR01000004">
    <property type="protein sequence ID" value="OGC82586.1"/>
    <property type="molecule type" value="Genomic_DNA"/>
</dbReference>
<reference evidence="3 4" key="1">
    <citation type="journal article" date="2016" name="Nat. Commun.">
        <title>Thousands of microbial genomes shed light on interconnected biogeochemical processes in an aquifer system.</title>
        <authorList>
            <person name="Anantharaman K."/>
            <person name="Brown C.T."/>
            <person name="Hug L.A."/>
            <person name="Sharon I."/>
            <person name="Castelle C.J."/>
            <person name="Probst A.J."/>
            <person name="Thomas B.C."/>
            <person name="Singh A."/>
            <person name="Wilkins M.J."/>
            <person name="Karaoz U."/>
            <person name="Brodie E.L."/>
            <person name="Williams K.H."/>
            <person name="Hubbard S.S."/>
            <person name="Banfield J.F."/>
        </authorList>
    </citation>
    <scope>NUCLEOTIDE SEQUENCE [LARGE SCALE GENOMIC DNA]</scope>
</reference>
<dbReference type="Proteomes" id="UP000177614">
    <property type="component" value="Unassembled WGS sequence"/>
</dbReference>
<evidence type="ECO:0000313" key="3">
    <source>
        <dbReference type="EMBL" id="OGC82586.1"/>
    </source>
</evidence>
<feature type="region of interest" description="Disordered" evidence="1">
    <location>
        <begin position="42"/>
        <end position="79"/>
    </location>
</feature>
<dbReference type="InterPro" id="IPR045584">
    <property type="entry name" value="Pilin-like"/>
</dbReference>
<dbReference type="Gene3D" id="3.30.700.10">
    <property type="entry name" value="Glycoprotein, Type 4 Pilin"/>
    <property type="match status" value="1"/>
</dbReference>
<protein>
    <recommendedName>
        <fullName evidence="5">Zinc-ribbon domain-containing protein</fullName>
    </recommendedName>
</protein>